<evidence type="ECO:0000256" key="2">
    <source>
        <dbReference type="PIRSR" id="PIRSR000105-1"/>
    </source>
</evidence>
<sequence length="320" mass="35731">MAEILVEPIEGYALSKNKKKGTTLFSKIGVVGCGKEGQSIARIASWHGLEVVFLELSDSKIEMALANIGKELDNRIENWGLTPAEKKAIMSRIKGTVDYKDLADCDFVIEAIRSDDMTGARSIDARKEVFRKIESIVREDTIIATNSTTIIITELASEMKKPERCISLHFFVTSPEARIIEVVKGLYTSEEAYSKVCTFVKLINRDVIPVEESAGLISVRLFVTLLNEACQVLMEGIASLNDIDKTMNVGLGMRFGPFRTADIIGLSKIMKWMDNLYEEFGNSKYKPSPLIKRLVRAKHLGVRTGEGFYKYDENGKVISE</sequence>
<dbReference type="InterPro" id="IPR006108">
    <property type="entry name" value="3HC_DH_C"/>
</dbReference>
<reference evidence="5" key="1">
    <citation type="submission" date="2022-10" db="EMBL/GenBank/DDBJ databases">
        <authorList>
            <person name="Yu W.X."/>
        </authorList>
    </citation>
    <scope>NUCLEOTIDE SEQUENCE</scope>
    <source>
        <strain evidence="5">D04</strain>
    </source>
</reference>
<comment type="caution">
    <text evidence="5">The sequence shown here is derived from an EMBL/GenBank/DDBJ whole genome shotgun (WGS) entry which is preliminary data.</text>
</comment>
<keyword evidence="1" id="KW-0560">Oxidoreductase</keyword>
<dbReference type="InterPro" id="IPR022694">
    <property type="entry name" value="3-OHacyl-CoA_DH"/>
</dbReference>
<dbReference type="GO" id="GO:0006631">
    <property type="term" value="P:fatty acid metabolic process"/>
    <property type="evidence" value="ECO:0007669"/>
    <property type="project" value="InterPro"/>
</dbReference>
<protein>
    <submittedName>
        <fullName evidence="5">3-hydroxyacyl-CoA dehydrogenase family protein</fullName>
    </submittedName>
</protein>
<dbReference type="GO" id="GO:0070403">
    <property type="term" value="F:NAD+ binding"/>
    <property type="evidence" value="ECO:0007669"/>
    <property type="project" value="InterPro"/>
</dbReference>
<gene>
    <name evidence="5" type="ORF">OM074_16615</name>
</gene>
<dbReference type="AlphaFoldDB" id="A0AAE3SL28"/>
<dbReference type="InterPro" id="IPR008927">
    <property type="entry name" value="6-PGluconate_DH-like_C_sf"/>
</dbReference>
<dbReference type="RefSeq" id="WP_301201492.1">
    <property type="nucleotide sequence ID" value="NZ_JAPDPI010000041.1"/>
</dbReference>
<evidence type="ECO:0000259" key="4">
    <source>
        <dbReference type="Pfam" id="PF02737"/>
    </source>
</evidence>
<dbReference type="PANTHER" id="PTHR48075">
    <property type="entry name" value="3-HYDROXYACYL-COA DEHYDROGENASE FAMILY PROTEIN"/>
    <property type="match status" value="1"/>
</dbReference>
<dbReference type="Proteomes" id="UP001207408">
    <property type="component" value="Unassembled WGS sequence"/>
</dbReference>
<dbReference type="InterPro" id="IPR006176">
    <property type="entry name" value="3-OHacyl-CoA_DH_NAD-bd"/>
</dbReference>
<evidence type="ECO:0000313" key="5">
    <source>
        <dbReference type="EMBL" id="MCW3807262.1"/>
    </source>
</evidence>
<evidence type="ECO:0000259" key="3">
    <source>
        <dbReference type="Pfam" id="PF00725"/>
    </source>
</evidence>
<feature type="domain" description="3-hydroxyacyl-CoA dehydrogenase C-terminal" evidence="3">
    <location>
        <begin position="215"/>
        <end position="311"/>
    </location>
</feature>
<dbReference type="InterPro" id="IPR013328">
    <property type="entry name" value="6PGD_dom2"/>
</dbReference>
<accession>A0AAE3SL28</accession>
<organism evidence="5 6">
    <name type="scientific">Plebeiibacterium marinum</name>
    <dbReference type="NCBI Taxonomy" id="2992111"/>
    <lineage>
        <taxon>Bacteria</taxon>
        <taxon>Pseudomonadati</taxon>
        <taxon>Bacteroidota</taxon>
        <taxon>Bacteroidia</taxon>
        <taxon>Marinilabiliales</taxon>
        <taxon>Marinilabiliaceae</taxon>
        <taxon>Plebeiibacterium</taxon>
    </lineage>
</organism>
<dbReference type="GO" id="GO:0016616">
    <property type="term" value="F:oxidoreductase activity, acting on the CH-OH group of donors, NAD or NADP as acceptor"/>
    <property type="evidence" value="ECO:0007669"/>
    <property type="project" value="InterPro"/>
</dbReference>
<evidence type="ECO:0000313" key="6">
    <source>
        <dbReference type="Proteomes" id="UP001207408"/>
    </source>
</evidence>
<dbReference type="SUPFAM" id="SSF51735">
    <property type="entry name" value="NAD(P)-binding Rossmann-fold domains"/>
    <property type="match status" value="1"/>
</dbReference>
<proteinExistence type="predicted"/>
<feature type="domain" description="3-hydroxyacyl-CoA dehydrogenase NAD binding" evidence="4">
    <location>
        <begin position="27"/>
        <end position="212"/>
    </location>
</feature>
<dbReference type="InterPro" id="IPR036291">
    <property type="entry name" value="NAD(P)-bd_dom_sf"/>
</dbReference>
<dbReference type="Pfam" id="PF02737">
    <property type="entry name" value="3HCDH_N"/>
    <property type="match status" value="1"/>
</dbReference>
<dbReference type="Pfam" id="PF00725">
    <property type="entry name" value="3HCDH"/>
    <property type="match status" value="1"/>
</dbReference>
<dbReference type="PIRSF" id="PIRSF000105">
    <property type="entry name" value="HCDH"/>
    <property type="match status" value="1"/>
</dbReference>
<dbReference type="Gene3D" id="3.40.50.720">
    <property type="entry name" value="NAD(P)-binding Rossmann-like Domain"/>
    <property type="match status" value="1"/>
</dbReference>
<dbReference type="Gene3D" id="1.10.1040.10">
    <property type="entry name" value="N-(1-d-carboxylethyl)-l-norvaline Dehydrogenase, domain 2"/>
    <property type="match status" value="1"/>
</dbReference>
<feature type="site" description="Important for catalytic activity" evidence="2">
    <location>
        <position position="169"/>
    </location>
</feature>
<name>A0AAE3SL28_9BACT</name>
<dbReference type="PANTHER" id="PTHR48075:SF5">
    <property type="entry name" value="3-HYDROXYBUTYRYL-COA DEHYDROGENASE"/>
    <property type="match status" value="1"/>
</dbReference>
<dbReference type="SUPFAM" id="SSF48179">
    <property type="entry name" value="6-phosphogluconate dehydrogenase C-terminal domain-like"/>
    <property type="match status" value="1"/>
</dbReference>
<keyword evidence="6" id="KW-1185">Reference proteome</keyword>
<dbReference type="EMBL" id="JAPDPI010000041">
    <property type="protein sequence ID" value="MCW3807262.1"/>
    <property type="molecule type" value="Genomic_DNA"/>
</dbReference>
<evidence type="ECO:0000256" key="1">
    <source>
        <dbReference type="ARBA" id="ARBA00023002"/>
    </source>
</evidence>